<dbReference type="InterPro" id="IPR036034">
    <property type="entry name" value="PDZ_sf"/>
</dbReference>
<dbReference type="Pfam" id="PF17820">
    <property type="entry name" value="PDZ_6"/>
    <property type="match status" value="1"/>
</dbReference>
<evidence type="ECO:0000313" key="6">
    <source>
        <dbReference type="Proteomes" id="UP000287233"/>
    </source>
</evidence>
<feature type="domain" description="PDZ" evidence="4">
    <location>
        <begin position="397"/>
        <end position="466"/>
    </location>
</feature>
<sequence length="498" mass="52170">MRRLFQILAVMAVSVGVLAGVWVGFWVGRGGGSVASQPPLGPLAYAQTAQEQIAASGQAAIKAAINAVAPGVVKVEVVKKSTSVWDQFLQDPFLRRFFDLGPLGEREVTSVGSGFIVDHGGARYVLTNAHVVEGATSIRVTARTGKELPAQLVGTDALLDLAVVAIEDSLDVPAVRLGSSDRLEIGDWVIAIGNPLGLSHTVTLGIVSALGRDVPRPDGTGYYRRMIQTDAAINPGNSGGPLVNAYGEVVGMNTIIARSTESGVAVEGINFAVPINEIVRALSQIALQGRVTRAWLGVYIQDLLPGMEARFGVKAGQGVLVSDIVAGGPADEAGLKPGDVIVAVDGRAVGTTNELQLEIMYRSVGETAIVDVVRDGKSISLPVVLGERPEEVGATTPSAVSQPERGAEKFGLTVSTITPELKARYGLGDTVGVVVTRVASGSRAHWAGIREGDVVVAVNRQPVESVADWNNIVKDIGDRDEVLLTVVSGGRTRFVFLR</sequence>
<dbReference type="PROSITE" id="PS50106">
    <property type="entry name" value="PDZ"/>
    <property type="match status" value="2"/>
</dbReference>
<dbReference type="Gene3D" id="2.40.10.10">
    <property type="entry name" value="Trypsin-like serine proteases"/>
    <property type="match status" value="2"/>
</dbReference>
<dbReference type="Proteomes" id="UP000287233">
    <property type="component" value="Chromosome"/>
</dbReference>
<dbReference type="InterPro" id="IPR043504">
    <property type="entry name" value="Peptidase_S1_PA_chymotrypsin"/>
</dbReference>
<dbReference type="SMART" id="SM00228">
    <property type="entry name" value="PDZ"/>
    <property type="match status" value="2"/>
</dbReference>
<dbReference type="Pfam" id="PF13365">
    <property type="entry name" value="Trypsin_2"/>
    <property type="match status" value="1"/>
</dbReference>
<feature type="domain" description="PDZ" evidence="4">
    <location>
        <begin position="284"/>
        <end position="376"/>
    </location>
</feature>
<dbReference type="InterPro" id="IPR001478">
    <property type="entry name" value="PDZ"/>
</dbReference>
<dbReference type="KEGG" id="bih:BIP78_1355"/>
<dbReference type="InterPro" id="IPR041489">
    <property type="entry name" value="PDZ_6"/>
</dbReference>
<comment type="similarity">
    <text evidence="1">Belongs to the peptidase S1C family.</text>
</comment>
<dbReference type="GO" id="GO:0004252">
    <property type="term" value="F:serine-type endopeptidase activity"/>
    <property type="evidence" value="ECO:0007669"/>
    <property type="project" value="InterPro"/>
</dbReference>
<dbReference type="PANTHER" id="PTHR22939">
    <property type="entry name" value="SERINE PROTEASE FAMILY S1C HTRA-RELATED"/>
    <property type="match status" value="1"/>
</dbReference>
<proteinExistence type="inferred from homology"/>
<evidence type="ECO:0000256" key="1">
    <source>
        <dbReference type="ARBA" id="ARBA00010541"/>
    </source>
</evidence>
<gene>
    <name evidence="5" type="ORF">BIP78_1355</name>
</gene>
<accession>A0A410FVY4</accession>
<evidence type="ECO:0000256" key="2">
    <source>
        <dbReference type="ARBA" id="ARBA00022670"/>
    </source>
</evidence>
<dbReference type="SUPFAM" id="SSF50494">
    <property type="entry name" value="Trypsin-like serine proteases"/>
    <property type="match status" value="1"/>
</dbReference>
<dbReference type="Gene3D" id="2.30.42.10">
    <property type="match status" value="2"/>
</dbReference>
<evidence type="ECO:0000256" key="3">
    <source>
        <dbReference type="ARBA" id="ARBA00022801"/>
    </source>
</evidence>
<dbReference type="AlphaFoldDB" id="A0A410FVY4"/>
<dbReference type="PRINTS" id="PR00834">
    <property type="entry name" value="PROTEASES2C"/>
</dbReference>
<evidence type="ECO:0000259" key="4">
    <source>
        <dbReference type="PROSITE" id="PS50106"/>
    </source>
</evidence>
<dbReference type="GO" id="GO:0006508">
    <property type="term" value="P:proteolysis"/>
    <property type="evidence" value="ECO:0007669"/>
    <property type="project" value="UniProtKB-KW"/>
</dbReference>
<dbReference type="EMBL" id="CP034928">
    <property type="protein sequence ID" value="QAA77121.1"/>
    <property type="molecule type" value="Genomic_DNA"/>
</dbReference>
<dbReference type="InterPro" id="IPR009003">
    <property type="entry name" value="Peptidase_S1_PA"/>
</dbReference>
<dbReference type="PANTHER" id="PTHR22939:SF129">
    <property type="entry name" value="SERINE PROTEASE HTRA2, MITOCHONDRIAL"/>
    <property type="match status" value="1"/>
</dbReference>
<organism evidence="5 6">
    <name type="scientific">Bipolaricaulis sibiricus</name>
    <dbReference type="NCBI Taxonomy" id="2501609"/>
    <lineage>
        <taxon>Bacteria</taxon>
        <taxon>Candidatus Bipolaricaulota</taxon>
        <taxon>Candidatus Bipolaricaulia</taxon>
        <taxon>Candidatus Bipolaricaulales</taxon>
        <taxon>Candidatus Bipolaricaulaceae</taxon>
        <taxon>Candidatus Bipolaricaulis</taxon>
    </lineage>
</organism>
<dbReference type="SUPFAM" id="SSF50156">
    <property type="entry name" value="PDZ domain-like"/>
    <property type="match status" value="2"/>
</dbReference>
<name>A0A410FVY4_BIPS1</name>
<dbReference type="InterPro" id="IPR001940">
    <property type="entry name" value="Peptidase_S1C"/>
</dbReference>
<protein>
    <submittedName>
        <fullName evidence="5">HtrA protease/chaperone protein</fullName>
    </submittedName>
</protein>
<evidence type="ECO:0000313" key="5">
    <source>
        <dbReference type="EMBL" id="QAA77121.1"/>
    </source>
</evidence>
<reference evidence="6" key="1">
    <citation type="submission" date="2018-12" db="EMBL/GenBank/DDBJ databases">
        <title>Complete genome sequence of an uncultured bacterium of the candidate phylum Bipolaricaulota.</title>
        <authorList>
            <person name="Kadnikov V.V."/>
            <person name="Mardanov A.V."/>
            <person name="Beletsky A.V."/>
            <person name="Frank Y.A."/>
            <person name="Karnachuk O.V."/>
            <person name="Ravin N.V."/>
        </authorList>
    </citation>
    <scope>NUCLEOTIDE SEQUENCE [LARGE SCALE GENOMIC DNA]</scope>
</reference>
<keyword evidence="2 5" id="KW-0645">Protease</keyword>
<keyword evidence="3" id="KW-0378">Hydrolase</keyword>
<dbReference type="Pfam" id="PF13180">
    <property type="entry name" value="PDZ_2"/>
    <property type="match status" value="1"/>
</dbReference>